<organism evidence="11 12">
    <name type="scientific">Carpinus fangiana</name>
    <dbReference type="NCBI Taxonomy" id="176857"/>
    <lineage>
        <taxon>Eukaryota</taxon>
        <taxon>Viridiplantae</taxon>
        <taxon>Streptophyta</taxon>
        <taxon>Embryophyta</taxon>
        <taxon>Tracheophyta</taxon>
        <taxon>Spermatophyta</taxon>
        <taxon>Magnoliopsida</taxon>
        <taxon>eudicotyledons</taxon>
        <taxon>Gunneridae</taxon>
        <taxon>Pentapetalae</taxon>
        <taxon>rosids</taxon>
        <taxon>fabids</taxon>
        <taxon>Fagales</taxon>
        <taxon>Betulaceae</taxon>
        <taxon>Carpinus</taxon>
    </lineage>
</organism>
<feature type="compositionally biased region" description="Basic residues" evidence="7">
    <location>
        <begin position="1"/>
        <end position="10"/>
    </location>
</feature>
<protein>
    <submittedName>
        <fullName evidence="11">Uncharacterized protein</fullName>
    </submittedName>
</protein>
<keyword evidence="5" id="KW-0472">Membrane</keyword>
<comment type="caution">
    <text evidence="11">The sequence shown here is derived from an EMBL/GenBank/DDBJ whole genome shotgun (WGS) entry which is preliminary data.</text>
</comment>
<feature type="compositionally biased region" description="Basic and acidic residues" evidence="7">
    <location>
        <begin position="33"/>
        <end position="45"/>
    </location>
</feature>
<dbReference type="GO" id="GO:0005802">
    <property type="term" value="C:trans-Golgi network"/>
    <property type="evidence" value="ECO:0007669"/>
    <property type="project" value="TreeGrafter"/>
</dbReference>
<evidence type="ECO:0000256" key="4">
    <source>
        <dbReference type="ARBA" id="ARBA00023034"/>
    </source>
</evidence>
<feature type="region of interest" description="Disordered" evidence="7">
    <location>
        <begin position="1"/>
        <end position="45"/>
    </location>
</feature>
<dbReference type="PANTHER" id="PTHR14042:SF24">
    <property type="entry name" value="PROTEIN DOPEY-1 HOMOLOG"/>
    <property type="match status" value="1"/>
</dbReference>
<dbReference type="InterPro" id="IPR007249">
    <property type="entry name" value="DOP1_N"/>
</dbReference>
<dbReference type="OrthoDB" id="297643at2759"/>
<sequence>MSHEKPRRQRSLSPPGSSGRDSPLPDARLSRRAQVDGDDSKRPDKNYRRYAAGIERTLTLFDATRLEWPDYISFLGRLLKAIQAHPPGTDTLPHKNSVALRLSQCLKPSLPSGVHQKTLEVYSVIFALLGTERLGNDLPTYLPGLSSVLSFASLSLHPTFLSVIETHILPLSSSSLRPALKALILALLPGLEDESSEEFERTIHIVDGLRNASSATPKTNGNRIEGLGDEFFWQCLFLATISSRTRRQGALAYLNRRLPRLVADKDNDLAMAAESVISPEPGLLVRCFVVGLEDEQVLIQRGFLDLLLTHLPLDSPVLTDRVDAQDLKRLVAAAISVVARREMSLNRRLWLWFLGPQTNDDDDESAQLASPITQLSKEQQSPSALYFGSYGLEPLSDAVLSMFTKDKSSPTKNARPYRICLSLLDRSEIGSPLIARAFVPAMRAAFLYSKAASEADSQEVLRSANSFFDGIESGVIWGQILNLLLQAFETNPSHAGKGVENMQLVKFILTSFNVKEEEMLIFHIPLVAVVLLNLVNSCTNQEESSQQQTNILIQEALSTVEKMVSYLPERAKLNDSFAISDSTVAKGKSAQSKIRAFYVEQCGSIAVSPPPFSSYHTARLLLAESSVVFCKGLENHGTSVDVRARILTGLISKIPSQDGLDFKTLIKSSRDALAFRGEQSRLPFTTLTSIVQVLSQLSSAQALASDEVGLAALLPELVREAWDYLTPSYPRHHVEAVRLLWQLDELARGARLVEAIVSASLARPSSYYGEKTEMARRFAVIWVHTAQSSSGRKNSAWSMRSGITPSDGDWQQFLFRPLCLIMDGLNEHDTELKFFLSSWLTSISNVDIILDMILKSVLQLSSELQGQLAGRTSDAAGSLQSHHHDTTSQCLYFLQHLLNVLKLSSSNIWAALSRSASIAIDDPEASEKNITLDVHIARHCLRLLRTRPITPDSHPSADDVTLQCTCLSILQQLMHSTSPQALQNLSLEISLIDTLREYLARGTHESALQIALLDSILASLRLRRPEQPVQQSPLASPVASSVDVSRAPNQLNDRINRSSLSLQIATQPPRQLVDCLQEGISTASSYYVLEHRIKFLIDVLPLFAASIFQNLIPLVECICKQINSNFDQLKTVFIDGATVTRAPPEPSLNALLTGLEHVLAISHEQLAVEESRGHVIKSPEPSQGFFGNVVAGFSAAGTQSAGRAAANTRLTVVLCFQDAVRICLSIWSWGSVKDESLRKAPHSSASFAYNSLRLRNKARRILDRVFRAEALECLETVIATWSNPKADASESALKFLHGLDSTQPKVTMPTIFNSIYSRTNPSALEPGKLSTLTSDLTVPQLGHFLVEYTQSLDDDAMDEIWTDCMTFLRDLLSNPLPHSAMLPYLLLFLVTLAEKIDNTNFGEQRKIRKELSVRIPNAFLSLSLTFCQDLFLRVLAATLTTRNALNLSAEPKSPGTNGSALGRSRALTISDHPNLKALDYIDLISLVIPSLPTILTDQDKIVSSCANISAHTINPIMTSKSFPDPIRLTHFALLSRISRLPTNPAAKVWKRDISEIFNHPKVFSIPSSLAQSSLLPLLTSWIAGPDAKDRIVDLLSRISAPTGAGIMFGVGASAARLEADKKTQANLRRIALLILAAPIDTFVPQLTELEETITSLLTATATSSPSSTTRAEVFILLRALLLRTSPLPLAPLWPLLTAELQRAIASAVARSPDYETYTVPGLLQACRLLDLLLLLGHDDFQACAWLFVADTVDALYRPSDFEPVGLVDDLAEEMAGTAPPTPVASDAVAASVGAAAAGAEGADEGRRVALLTLRDGLAVTQLDKAQFVKAVLQPFFARLSIHAYESVYGLGTVDTGIEEEKVLRDIFEESTIVG</sequence>
<comment type="similarity">
    <text evidence="6">Belongs to the DOP1 family.</text>
</comment>
<feature type="domain" description="DOP1-like middle TPR" evidence="9">
    <location>
        <begin position="386"/>
        <end position="598"/>
    </location>
</feature>
<dbReference type="GO" id="GO:0005768">
    <property type="term" value="C:endosome"/>
    <property type="evidence" value="ECO:0007669"/>
    <property type="project" value="TreeGrafter"/>
</dbReference>
<feature type="domain" description="DOP1-like C-terminal" evidence="10">
    <location>
        <begin position="1344"/>
        <end position="1849"/>
    </location>
</feature>
<name>A0A5N6KT00_9ROSI</name>
<dbReference type="Pfam" id="PF24597">
    <property type="entry name" value="TPR_DOP1_M"/>
    <property type="match status" value="1"/>
</dbReference>
<dbReference type="GO" id="GO:0000139">
    <property type="term" value="C:Golgi membrane"/>
    <property type="evidence" value="ECO:0007669"/>
    <property type="project" value="UniProtKB-SubCell"/>
</dbReference>
<keyword evidence="12" id="KW-1185">Reference proteome</keyword>
<dbReference type="InterPro" id="IPR056458">
    <property type="entry name" value="TPR_DOP1_M"/>
</dbReference>
<dbReference type="InterPro" id="IPR040314">
    <property type="entry name" value="DOP1"/>
</dbReference>
<evidence type="ECO:0000259" key="9">
    <source>
        <dbReference type="Pfam" id="PF24597"/>
    </source>
</evidence>
<evidence type="ECO:0000313" key="11">
    <source>
        <dbReference type="EMBL" id="KAB8342990.1"/>
    </source>
</evidence>
<evidence type="ECO:0000256" key="3">
    <source>
        <dbReference type="ARBA" id="ARBA00022927"/>
    </source>
</evidence>
<evidence type="ECO:0000256" key="5">
    <source>
        <dbReference type="ARBA" id="ARBA00023136"/>
    </source>
</evidence>
<reference evidence="11 12" key="1">
    <citation type="submission" date="2019-06" db="EMBL/GenBank/DDBJ databases">
        <title>A chromosomal-level reference genome of Carpinus fangiana (Coryloideae, Betulaceae).</title>
        <authorList>
            <person name="Yang X."/>
            <person name="Wang Z."/>
            <person name="Zhang L."/>
            <person name="Hao G."/>
            <person name="Liu J."/>
            <person name="Yang Y."/>
        </authorList>
    </citation>
    <scope>NUCLEOTIDE SEQUENCE [LARGE SCALE GENOMIC DNA]</scope>
    <source>
        <strain evidence="11">Cfa_2016G</strain>
        <tissue evidence="11">Leaf</tissue>
    </source>
</reference>
<evidence type="ECO:0000256" key="7">
    <source>
        <dbReference type="SAM" id="MobiDB-lite"/>
    </source>
</evidence>
<evidence type="ECO:0000256" key="1">
    <source>
        <dbReference type="ARBA" id="ARBA00004395"/>
    </source>
</evidence>
<keyword evidence="4" id="KW-0333">Golgi apparatus</keyword>
<evidence type="ECO:0000259" key="8">
    <source>
        <dbReference type="Pfam" id="PF04118"/>
    </source>
</evidence>
<proteinExistence type="inferred from homology"/>
<comment type="subcellular location">
    <subcellularLocation>
        <location evidence="1">Golgi apparatus membrane</location>
        <topology evidence="1">Peripheral membrane protein</topology>
    </subcellularLocation>
</comment>
<accession>A0A5N6KT00</accession>
<dbReference type="Pfam" id="PF24598">
    <property type="entry name" value="DOP1_C"/>
    <property type="match status" value="1"/>
</dbReference>
<dbReference type="PANTHER" id="PTHR14042">
    <property type="entry name" value="DOPEY-RELATED"/>
    <property type="match status" value="1"/>
</dbReference>
<dbReference type="InterPro" id="IPR056457">
    <property type="entry name" value="DOP1_C"/>
</dbReference>
<gene>
    <name evidence="11" type="ORF">FH972_022584</name>
</gene>
<evidence type="ECO:0000256" key="2">
    <source>
        <dbReference type="ARBA" id="ARBA00022448"/>
    </source>
</evidence>
<evidence type="ECO:0000313" key="12">
    <source>
        <dbReference type="Proteomes" id="UP000327013"/>
    </source>
</evidence>
<dbReference type="GO" id="GO:0006895">
    <property type="term" value="P:Golgi to endosome transport"/>
    <property type="evidence" value="ECO:0007669"/>
    <property type="project" value="InterPro"/>
</dbReference>
<feature type="domain" description="DOP1 N-terminal" evidence="8">
    <location>
        <begin position="44"/>
        <end position="357"/>
    </location>
</feature>
<dbReference type="GO" id="GO:0005829">
    <property type="term" value="C:cytosol"/>
    <property type="evidence" value="ECO:0007669"/>
    <property type="project" value="GOC"/>
</dbReference>
<evidence type="ECO:0000259" key="10">
    <source>
        <dbReference type="Pfam" id="PF24598"/>
    </source>
</evidence>
<evidence type="ECO:0000256" key="6">
    <source>
        <dbReference type="ARBA" id="ARBA00046326"/>
    </source>
</evidence>
<dbReference type="GO" id="GO:0015031">
    <property type="term" value="P:protein transport"/>
    <property type="evidence" value="ECO:0007669"/>
    <property type="project" value="UniProtKB-KW"/>
</dbReference>
<keyword evidence="2" id="KW-0813">Transport</keyword>
<keyword evidence="3" id="KW-0653">Protein transport</keyword>
<feature type="compositionally biased region" description="Polar residues" evidence="7">
    <location>
        <begin position="11"/>
        <end position="20"/>
    </location>
</feature>
<dbReference type="Proteomes" id="UP000327013">
    <property type="component" value="Unassembled WGS sequence"/>
</dbReference>
<dbReference type="EMBL" id="VIBQ01000012">
    <property type="protein sequence ID" value="KAB8342990.1"/>
    <property type="molecule type" value="Genomic_DNA"/>
</dbReference>
<dbReference type="Pfam" id="PF04118">
    <property type="entry name" value="Dopey_N"/>
    <property type="match status" value="1"/>
</dbReference>